<gene>
    <name evidence="2" type="ORF">RM779_14380</name>
</gene>
<dbReference type="PROSITE" id="PS51257">
    <property type="entry name" value="PROKAR_LIPOPROTEIN"/>
    <property type="match status" value="1"/>
</dbReference>
<dbReference type="Proteomes" id="UP001183615">
    <property type="component" value="Unassembled WGS sequence"/>
</dbReference>
<keyword evidence="3" id="KW-1185">Reference proteome</keyword>
<feature type="region of interest" description="Disordered" evidence="1">
    <location>
        <begin position="103"/>
        <end position="139"/>
    </location>
</feature>
<dbReference type="EMBL" id="JAVREV010000007">
    <property type="protein sequence ID" value="MDT0443768.1"/>
    <property type="molecule type" value="Genomic_DNA"/>
</dbReference>
<evidence type="ECO:0000313" key="3">
    <source>
        <dbReference type="Proteomes" id="UP001183615"/>
    </source>
</evidence>
<protein>
    <recommendedName>
        <fullName evidence="4">Secreted protein</fullName>
    </recommendedName>
</protein>
<name>A0ABU2S456_9ACTN</name>
<evidence type="ECO:0008006" key="4">
    <source>
        <dbReference type="Google" id="ProtNLM"/>
    </source>
</evidence>
<feature type="region of interest" description="Disordered" evidence="1">
    <location>
        <begin position="21"/>
        <end position="78"/>
    </location>
</feature>
<comment type="caution">
    <text evidence="2">The sequence shown here is derived from an EMBL/GenBank/DDBJ whole genome shotgun (WGS) entry which is preliminary data.</text>
</comment>
<proteinExistence type="predicted"/>
<evidence type="ECO:0000313" key="2">
    <source>
        <dbReference type="EMBL" id="MDT0443768.1"/>
    </source>
</evidence>
<organism evidence="2 3">
    <name type="scientific">Streptomyces johnsoniae</name>
    <dbReference type="NCBI Taxonomy" id="3075532"/>
    <lineage>
        <taxon>Bacteria</taxon>
        <taxon>Bacillati</taxon>
        <taxon>Actinomycetota</taxon>
        <taxon>Actinomycetes</taxon>
        <taxon>Kitasatosporales</taxon>
        <taxon>Streptomycetaceae</taxon>
        <taxon>Streptomyces</taxon>
    </lineage>
</organism>
<reference evidence="3" key="1">
    <citation type="submission" date="2023-07" db="EMBL/GenBank/DDBJ databases">
        <title>30 novel species of actinomycetes from the DSMZ collection.</title>
        <authorList>
            <person name="Nouioui I."/>
        </authorList>
    </citation>
    <scope>NUCLEOTIDE SEQUENCE [LARGE SCALE GENOMIC DNA]</scope>
    <source>
        <strain evidence="3">DSM 41886</strain>
    </source>
</reference>
<accession>A0ABU2S456</accession>
<evidence type="ECO:0000256" key="1">
    <source>
        <dbReference type="SAM" id="MobiDB-lite"/>
    </source>
</evidence>
<feature type="compositionally biased region" description="Basic and acidic residues" evidence="1">
    <location>
        <begin position="51"/>
        <end position="60"/>
    </location>
</feature>
<feature type="compositionally biased region" description="Pro residues" evidence="1">
    <location>
        <begin position="103"/>
        <end position="113"/>
    </location>
</feature>
<sequence>MSHRSATVTLLAGLLLTTGCSSLPEAPETPPGADSTSQPEETSGGDLGRQGWHETARLQEWDDPSCAPPEDLDLSDLSDLSDGVHAFACLRIGVATPAPIDPAPAPWARPRPCPADLAGPTTPATAPRCVTESREYGQV</sequence>
<dbReference type="RefSeq" id="WP_311618075.1">
    <property type="nucleotide sequence ID" value="NZ_JAVREV010000007.1"/>
</dbReference>